<evidence type="ECO:0000256" key="4">
    <source>
        <dbReference type="PROSITE-ProRule" id="PRU00473"/>
    </source>
</evidence>
<keyword evidence="2 4" id="KW-0472">Membrane</keyword>
<accession>A0ABQ4NPW7</accession>
<dbReference type="PRINTS" id="PR01021">
    <property type="entry name" value="OMPADOMAIN"/>
</dbReference>
<evidence type="ECO:0000256" key="1">
    <source>
        <dbReference type="ARBA" id="ARBA00004442"/>
    </source>
</evidence>
<comment type="caution">
    <text evidence="7">The sequence shown here is derived from an EMBL/GenBank/DDBJ whole genome shotgun (WGS) entry which is preliminary data.</text>
</comment>
<evidence type="ECO:0000259" key="6">
    <source>
        <dbReference type="PROSITE" id="PS51123"/>
    </source>
</evidence>
<dbReference type="InterPro" id="IPR050330">
    <property type="entry name" value="Bact_OuterMem_StrucFunc"/>
</dbReference>
<gene>
    <name evidence="7" type="ORF">JANAI62_30530</name>
</gene>
<evidence type="ECO:0000313" key="8">
    <source>
        <dbReference type="Proteomes" id="UP000786693"/>
    </source>
</evidence>
<evidence type="ECO:0000256" key="5">
    <source>
        <dbReference type="SAM" id="SignalP"/>
    </source>
</evidence>
<dbReference type="InterPro" id="IPR006664">
    <property type="entry name" value="OMP_bac"/>
</dbReference>
<name>A0ABQ4NPW7_9RHOB</name>
<protein>
    <submittedName>
        <fullName evidence="7">Membrane protein</fullName>
    </submittedName>
</protein>
<reference evidence="7 8" key="1">
    <citation type="submission" date="2021-05" db="EMBL/GenBank/DDBJ databases">
        <title>Bacteria Genome sequencing.</title>
        <authorList>
            <person name="Takabe Y."/>
            <person name="Nakajima Y."/>
            <person name="Suzuki S."/>
            <person name="Shiozaki T."/>
        </authorList>
    </citation>
    <scope>NUCLEOTIDE SEQUENCE [LARGE SCALE GENOMIC DNA]</scope>
    <source>
        <strain evidence="7 8">AI_62</strain>
    </source>
</reference>
<keyword evidence="3" id="KW-0998">Cell outer membrane</keyword>
<comment type="subcellular location">
    <subcellularLocation>
        <location evidence="1">Cell outer membrane</location>
    </subcellularLocation>
</comment>
<evidence type="ECO:0000313" key="7">
    <source>
        <dbReference type="EMBL" id="GIT96430.1"/>
    </source>
</evidence>
<dbReference type="PROSITE" id="PS51123">
    <property type="entry name" value="OMPA_2"/>
    <property type="match status" value="1"/>
</dbReference>
<dbReference type="Proteomes" id="UP000786693">
    <property type="component" value="Unassembled WGS sequence"/>
</dbReference>
<keyword evidence="8" id="KW-1185">Reference proteome</keyword>
<dbReference type="Gene3D" id="3.30.1330.60">
    <property type="entry name" value="OmpA-like domain"/>
    <property type="match status" value="1"/>
</dbReference>
<proteinExistence type="predicted"/>
<dbReference type="Pfam" id="PF00691">
    <property type="entry name" value="OmpA"/>
    <property type="match status" value="1"/>
</dbReference>
<evidence type="ECO:0000256" key="2">
    <source>
        <dbReference type="ARBA" id="ARBA00023136"/>
    </source>
</evidence>
<dbReference type="EMBL" id="BPFH01000006">
    <property type="protein sequence ID" value="GIT96430.1"/>
    <property type="molecule type" value="Genomic_DNA"/>
</dbReference>
<dbReference type="PANTHER" id="PTHR30329">
    <property type="entry name" value="STATOR ELEMENT OF FLAGELLAR MOTOR COMPLEX"/>
    <property type="match status" value="1"/>
</dbReference>
<dbReference type="SUPFAM" id="SSF103088">
    <property type="entry name" value="OmpA-like"/>
    <property type="match status" value="1"/>
</dbReference>
<organism evidence="7 8">
    <name type="scientific">Jannaschia pagri</name>
    <dbReference type="NCBI Taxonomy" id="2829797"/>
    <lineage>
        <taxon>Bacteria</taxon>
        <taxon>Pseudomonadati</taxon>
        <taxon>Pseudomonadota</taxon>
        <taxon>Alphaproteobacteria</taxon>
        <taxon>Rhodobacterales</taxon>
        <taxon>Roseobacteraceae</taxon>
        <taxon>Jannaschia</taxon>
    </lineage>
</organism>
<dbReference type="PANTHER" id="PTHR30329:SF21">
    <property type="entry name" value="LIPOPROTEIN YIAD-RELATED"/>
    <property type="match status" value="1"/>
</dbReference>
<evidence type="ECO:0000256" key="3">
    <source>
        <dbReference type="ARBA" id="ARBA00023237"/>
    </source>
</evidence>
<feature type="domain" description="OmpA-like" evidence="6">
    <location>
        <begin position="187"/>
        <end position="305"/>
    </location>
</feature>
<feature type="signal peptide" evidence="5">
    <location>
        <begin position="1"/>
        <end position="18"/>
    </location>
</feature>
<dbReference type="CDD" id="cd07185">
    <property type="entry name" value="OmpA_C-like"/>
    <property type="match status" value="1"/>
</dbReference>
<dbReference type="InterPro" id="IPR006665">
    <property type="entry name" value="OmpA-like"/>
</dbReference>
<keyword evidence="5" id="KW-0732">Signal</keyword>
<sequence>MSLRGALVLAILAQPTQAMDLAMPLPAEVTYAEALPLSSHRVAIGPWDQTTPFETIEGSVTRQVWKLTAPEATPLQILAPLRAQLDQAGFDVVFACETRACGGFDFRFDIDVRPAPEMFVDLAAYRYLAARKDTTWTDLVVSTSAGVGYVQQTTVGPVGDVAPVTLSTSNPASPPALIADSDVAQTLQLKGRAVLGDLTFPTGSTDLPEERYPSLTALADFLRDNPQVTVALVGHTDAEGSAEGNMAISRARAESARAVLMQTYGISGARIGTHGVGFFAPMARNDTEVGRQTNRRVEVVITSTP</sequence>
<feature type="chain" id="PRO_5047480682" evidence="5">
    <location>
        <begin position="19"/>
        <end position="305"/>
    </location>
</feature>
<dbReference type="RefSeq" id="WP_220749929.1">
    <property type="nucleotide sequence ID" value="NZ_BPFH01000006.1"/>
</dbReference>
<dbReference type="InterPro" id="IPR036737">
    <property type="entry name" value="OmpA-like_sf"/>
</dbReference>